<dbReference type="InterPro" id="IPR006683">
    <property type="entry name" value="Thioestr_dom"/>
</dbReference>
<dbReference type="HOGENOM" id="CLU_089876_8_1_7"/>
<name>E1QM09_DESB2</name>
<evidence type="ECO:0000313" key="5">
    <source>
        <dbReference type="Proteomes" id="UP000009047"/>
    </source>
</evidence>
<dbReference type="InterPro" id="IPR029069">
    <property type="entry name" value="HotDog_dom_sf"/>
</dbReference>
<dbReference type="PANTHER" id="PTHR21660:SF1">
    <property type="entry name" value="ACYL-COENZYME A THIOESTERASE 13"/>
    <property type="match status" value="1"/>
</dbReference>
<dbReference type="STRING" id="644282.Deba_3241"/>
<protein>
    <submittedName>
        <fullName evidence="4">Thioesterase superfamily protein</fullName>
    </submittedName>
</protein>
<evidence type="ECO:0000256" key="1">
    <source>
        <dbReference type="ARBA" id="ARBA00008324"/>
    </source>
</evidence>
<feature type="domain" description="Thioesterase" evidence="3">
    <location>
        <begin position="49"/>
        <end position="117"/>
    </location>
</feature>
<evidence type="ECO:0000313" key="4">
    <source>
        <dbReference type="EMBL" id="ADK86594.1"/>
    </source>
</evidence>
<dbReference type="Gene3D" id="3.10.129.10">
    <property type="entry name" value="Hotdog Thioesterase"/>
    <property type="match status" value="1"/>
</dbReference>
<sequence>MNDGPPEGYQPLDFPSPFLQFIGPVYVRQEPDGPRFGLRVEPRHANARGTAHGGLLMTLADIALGYATAITHDPPIPLITANLTADFASAARLGDWLEVKVDIIRADGDTAFANAFICVGPKRLARVSGVFGLLGPGPPAQ</sequence>
<dbReference type="SUPFAM" id="SSF54637">
    <property type="entry name" value="Thioesterase/thiol ester dehydrase-isomerase"/>
    <property type="match status" value="1"/>
</dbReference>
<dbReference type="GO" id="GO:0047617">
    <property type="term" value="F:fatty acyl-CoA hydrolase activity"/>
    <property type="evidence" value="ECO:0007669"/>
    <property type="project" value="InterPro"/>
</dbReference>
<dbReference type="EMBL" id="CP002085">
    <property type="protein sequence ID" value="ADK86594.1"/>
    <property type="molecule type" value="Genomic_DNA"/>
</dbReference>
<reference evidence="4 5" key="1">
    <citation type="journal article" date="2010" name="Stand. Genomic Sci.">
        <title>Complete genome sequence of Desulfarculus baarsii type strain (2st14).</title>
        <authorList>
            <person name="Sun H."/>
            <person name="Spring S."/>
            <person name="Lapidus A."/>
            <person name="Davenport K."/>
            <person name="Del Rio T.G."/>
            <person name="Tice H."/>
            <person name="Nolan M."/>
            <person name="Copeland A."/>
            <person name="Cheng J.F."/>
            <person name="Lucas S."/>
            <person name="Tapia R."/>
            <person name="Goodwin L."/>
            <person name="Pitluck S."/>
            <person name="Ivanova N."/>
            <person name="Pagani I."/>
            <person name="Mavromatis K."/>
            <person name="Ovchinnikova G."/>
            <person name="Pati A."/>
            <person name="Chen A."/>
            <person name="Palaniappan K."/>
            <person name="Hauser L."/>
            <person name="Chang Y.J."/>
            <person name="Jeffries C.D."/>
            <person name="Detter J.C."/>
            <person name="Han C."/>
            <person name="Rohde M."/>
            <person name="Brambilla E."/>
            <person name="Goker M."/>
            <person name="Woyke T."/>
            <person name="Bristow J."/>
            <person name="Eisen J.A."/>
            <person name="Markowitz V."/>
            <person name="Hugenholtz P."/>
            <person name="Kyrpides N.C."/>
            <person name="Klenk H.P."/>
            <person name="Land M."/>
        </authorList>
    </citation>
    <scope>NUCLEOTIDE SEQUENCE [LARGE SCALE GENOMIC DNA]</scope>
    <source>
        <strain evidence="5">ATCC 33931 / DSM 2075 / LMG 7858 / VKM B-1802 / 2st14</strain>
    </source>
</reference>
<organism evidence="4 5">
    <name type="scientific">Desulfarculus baarsii (strain ATCC 33931 / DSM 2075 / LMG 7858 / VKM B-1802 / 2st14)</name>
    <dbReference type="NCBI Taxonomy" id="644282"/>
    <lineage>
        <taxon>Bacteria</taxon>
        <taxon>Pseudomonadati</taxon>
        <taxon>Thermodesulfobacteriota</taxon>
        <taxon>Desulfarculia</taxon>
        <taxon>Desulfarculales</taxon>
        <taxon>Desulfarculaceae</taxon>
        <taxon>Desulfarculus</taxon>
    </lineage>
</organism>
<proteinExistence type="inferred from homology"/>
<dbReference type="KEGG" id="dbr:Deba_3241"/>
<dbReference type="Proteomes" id="UP000009047">
    <property type="component" value="Chromosome"/>
</dbReference>
<dbReference type="AlphaFoldDB" id="E1QM09"/>
<dbReference type="InterPro" id="IPR039298">
    <property type="entry name" value="ACOT13"/>
</dbReference>
<accession>E1QM09</accession>
<gene>
    <name evidence="4" type="ordered locus">Deba_3241</name>
</gene>
<evidence type="ECO:0000259" key="3">
    <source>
        <dbReference type="Pfam" id="PF03061"/>
    </source>
</evidence>
<keyword evidence="2" id="KW-0378">Hydrolase</keyword>
<dbReference type="Pfam" id="PF03061">
    <property type="entry name" value="4HBT"/>
    <property type="match status" value="1"/>
</dbReference>
<dbReference type="CDD" id="cd03443">
    <property type="entry name" value="PaaI_thioesterase"/>
    <property type="match status" value="1"/>
</dbReference>
<comment type="similarity">
    <text evidence="1">Belongs to the thioesterase PaaI family.</text>
</comment>
<dbReference type="PANTHER" id="PTHR21660">
    <property type="entry name" value="THIOESTERASE SUPERFAMILY MEMBER-RELATED"/>
    <property type="match status" value="1"/>
</dbReference>
<dbReference type="eggNOG" id="COG2050">
    <property type="taxonomic scope" value="Bacteria"/>
</dbReference>
<evidence type="ECO:0000256" key="2">
    <source>
        <dbReference type="ARBA" id="ARBA00022801"/>
    </source>
</evidence>
<keyword evidence="5" id="KW-1185">Reference proteome</keyword>
<dbReference type="RefSeq" id="WP_013260030.1">
    <property type="nucleotide sequence ID" value="NC_014365.1"/>
</dbReference>
<dbReference type="OrthoDB" id="9813282at2"/>